<dbReference type="AlphaFoldDB" id="A0A9N7URK8"/>
<feature type="compositionally biased region" description="Basic and acidic residues" evidence="8">
    <location>
        <begin position="640"/>
        <end position="651"/>
    </location>
</feature>
<dbReference type="PRINTS" id="PR01251">
    <property type="entry name" value="AMPHIPHYSIN"/>
</dbReference>
<feature type="domain" description="BAR" evidence="10">
    <location>
        <begin position="24"/>
        <end position="240"/>
    </location>
</feature>
<evidence type="ECO:0000256" key="5">
    <source>
        <dbReference type="ARBA" id="ARBA00023054"/>
    </source>
</evidence>
<feature type="domain" description="SH3" evidence="9">
    <location>
        <begin position="741"/>
        <end position="813"/>
    </location>
</feature>
<dbReference type="PRINTS" id="PR01252">
    <property type="entry name" value="AMPHIPHYSIN1"/>
</dbReference>
<keyword evidence="6" id="KW-0472">Membrane</keyword>
<feature type="compositionally biased region" description="Polar residues" evidence="8">
    <location>
        <begin position="444"/>
        <end position="458"/>
    </location>
</feature>
<evidence type="ECO:0000256" key="2">
    <source>
        <dbReference type="ARBA" id="ARBA00004496"/>
    </source>
</evidence>
<dbReference type="Pfam" id="PF14604">
    <property type="entry name" value="SH3_9"/>
    <property type="match status" value="1"/>
</dbReference>
<evidence type="ECO:0000256" key="4">
    <source>
        <dbReference type="ARBA" id="ARBA00022490"/>
    </source>
</evidence>
<evidence type="ECO:0000256" key="3">
    <source>
        <dbReference type="ARBA" id="ARBA00022443"/>
    </source>
</evidence>
<evidence type="ECO:0000259" key="9">
    <source>
        <dbReference type="PROSITE" id="PS50002"/>
    </source>
</evidence>
<organism evidence="11 12">
    <name type="scientific">Pleuronectes platessa</name>
    <name type="common">European plaice</name>
    <dbReference type="NCBI Taxonomy" id="8262"/>
    <lineage>
        <taxon>Eukaryota</taxon>
        <taxon>Metazoa</taxon>
        <taxon>Chordata</taxon>
        <taxon>Craniata</taxon>
        <taxon>Vertebrata</taxon>
        <taxon>Euteleostomi</taxon>
        <taxon>Actinopterygii</taxon>
        <taxon>Neopterygii</taxon>
        <taxon>Teleostei</taxon>
        <taxon>Neoteleostei</taxon>
        <taxon>Acanthomorphata</taxon>
        <taxon>Carangaria</taxon>
        <taxon>Pleuronectiformes</taxon>
        <taxon>Pleuronectoidei</taxon>
        <taxon>Pleuronectidae</taxon>
        <taxon>Pleuronectes</taxon>
    </lineage>
</organism>
<comment type="caution">
    <text evidence="11">The sequence shown here is derived from an EMBL/GenBank/DDBJ whole genome shotgun (WGS) entry which is preliminary data.</text>
</comment>
<dbReference type="InterPro" id="IPR027267">
    <property type="entry name" value="AH/BAR_dom_sf"/>
</dbReference>
<dbReference type="GO" id="GO:0005543">
    <property type="term" value="F:phospholipid binding"/>
    <property type="evidence" value="ECO:0007669"/>
    <property type="project" value="TreeGrafter"/>
</dbReference>
<dbReference type="PROSITE" id="PS50002">
    <property type="entry name" value="SH3"/>
    <property type="match status" value="1"/>
</dbReference>
<feature type="compositionally biased region" description="Basic and acidic residues" evidence="8">
    <location>
        <begin position="513"/>
        <end position="528"/>
    </location>
</feature>
<keyword evidence="4" id="KW-0963">Cytoplasm</keyword>
<dbReference type="PANTHER" id="PTHR46514">
    <property type="entry name" value="AMPHIPHYSIN"/>
    <property type="match status" value="1"/>
</dbReference>
<comment type="subcellular location">
    <subcellularLocation>
        <location evidence="2">Cytoplasm</location>
    </subcellularLocation>
    <subcellularLocation>
        <location evidence="1">Endomembrane system</location>
    </subcellularLocation>
</comment>
<evidence type="ECO:0000256" key="6">
    <source>
        <dbReference type="ARBA" id="ARBA00023136"/>
    </source>
</evidence>
<dbReference type="EMBL" id="CADEAL010001717">
    <property type="protein sequence ID" value="CAB1434962.1"/>
    <property type="molecule type" value="Genomic_DNA"/>
</dbReference>
<evidence type="ECO:0008006" key="13">
    <source>
        <dbReference type="Google" id="ProtNLM"/>
    </source>
</evidence>
<dbReference type="Gene3D" id="1.20.1270.60">
    <property type="entry name" value="Arfaptin homology (AH) domain/BAR domain"/>
    <property type="match status" value="1"/>
</dbReference>
<reference evidence="11" key="1">
    <citation type="submission" date="2020-03" db="EMBL/GenBank/DDBJ databases">
        <authorList>
            <person name="Weist P."/>
        </authorList>
    </citation>
    <scope>NUCLEOTIDE SEQUENCE</scope>
</reference>
<evidence type="ECO:0000256" key="7">
    <source>
        <dbReference type="PROSITE-ProRule" id="PRU00192"/>
    </source>
</evidence>
<evidence type="ECO:0000259" key="10">
    <source>
        <dbReference type="PROSITE" id="PS51021"/>
    </source>
</evidence>
<dbReference type="FunFam" id="1.20.1270.60:FF:000013">
    <property type="entry name" value="Amphiphysin isoform 2"/>
    <property type="match status" value="1"/>
</dbReference>
<dbReference type="Gene3D" id="2.30.30.40">
    <property type="entry name" value="SH3 Domains"/>
    <property type="match status" value="1"/>
</dbReference>
<dbReference type="InterPro" id="IPR003017">
    <property type="entry name" value="Amphiphysin_1"/>
</dbReference>
<dbReference type="GO" id="GO:0048488">
    <property type="term" value="P:synaptic vesicle endocytosis"/>
    <property type="evidence" value="ECO:0007669"/>
    <property type="project" value="TreeGrafter"/>
</dbReference>
<keyword evidence="5" id="KW-0175">Coiled coil</keyword>
<gene>
    <name evidence="11" type="ORF">PLEPLA_LOCUS23063</name>
</gene>
<dbReference type="PROSITE" id="PS51021">
    <property type="entry name" value="BAR"/>
    <property type="match status" value="1"/>
</dbReference>
<dbReference type="SMART" id="SM00721">
    <property type="entry name" value="BAR"/>
    <property type="match status" value="1"/>
</dbReference>
<feature type="compositionally biased region" description="Basic and acidic residues" evidence="8">
    <location>
        <begin position="588"/>
        <end position="599"/>
    </location>
</feature>
<dbReference type="PANTHER" id="PTHR46514:SF2">
    <property type="entry name" value="AMPHIPHYSIN"/>
    <property type="match status" value="1"/>
</dbReference>
<evidence type="ECO:0000313" key="12">
    <source>
        <dbReference type="Proteomes" id="UP001153269"/>
    </source>
</evidence>
<accession>A0A9N7URK8</accession>
<dbReference type="Pfam" id="PF03114">
    <property type="entry name" value="BAR"/>
    <property type="match status" value="1"/>
</dbReference>
<dbReference type="Proteomes" id="UP001153269">
    <property type="component" value="Unassembled WGS sequence"/>
</dbReference>
<feature type="region of interest" description="Disordered" evidence="8">
    <location>
        <begin position="244"/>
        <end position="314"/>
    </location>
</feature>
<dbReference type="InterPro" id="IPR004148">
    <property type="entry name" value="BAR_dom"/>
</dbReference>
<keyword evidence="3 7" id="KW-0728">SH3 domain</keyword>
<evidence type="ECO:0000256" key="1">
    <source>
        <dbReference type="ARBA" id="ARBA00004308"/>
    </source>
</evidence>
<proteinExistence type="predicted"/>
<dbReference type="InterPro" id="IPR036028">
    <property type="entry name" value="SH3-like_dom_sf"/>
</dbReference>
<evidence type="ECO:0000256" key="8">
    <source>
        <dbReference type="SAM" id="MobiDB-lite"/>
    </source>
</evidence>
<feature type="compositionally biased region" description="Polar residues" evidence="8">
    <location>
        <begin position="398"/>
        <end position="408"/>
    </location>
</feature>
<dbReference type="InterPro" id="IPR003005">
    <property type="entry name" value="Amphiphysin"/>
</dbReference>
<evidence type="ECO:0000313" key="11">
    <source>
        <dbReference type="EMBL" id="CAB1434962.1"/>
    </source>
</evidence>
<dbReference type="GO" id="GO:0008021">
    <property type="term" value="C:synaptic vesicle"/>
    <property type="evidence" value="ECO:0007669"/>
    <property type="project" value="TreeGrafter"/>
</dbReference>
<dbReference type="InterPro" id="IPR001452">
    <property type="entry name" value="SH3_domain"/>
</dbReference>
<feature type="region of interest" description="Disordered" evidence="8">
    <location>
        <begin position="326"/>
        <end position="741"/>
    </location>
</feature>
<dbReference type="SUPFAM" id="SSF103657">
    <property type="entry name" value="BAR/IMD domain-like"/>
    <property type="match status" value="1"/>
</dbReference>
<name>A0A9N7URK8_PLEPL</name>
<sequence>MAEIKTGIFAKNVQKRLNRAQEKVLQKLGKADETKDEQFEQVVINFRRQESEGSRLQREMKSYMSSIKGMQQASINLTQSLHEVYEPDWHGKDDVMTIGKDCDALWEDFHNKLVDSTLLNLDGYLQQFPDLKTRVAKRSRKLIDFDSARHHVETLQTSGMKNDRKMMKAEDELKKSQKVFDELDVGLQDELPTLWDGRVGFYISTYKSVTRLEAKFHREISLVCRQLYEVMTKLGEQHSDKMFTIQGAPSDSGPLRLARTPSPPEDESPLESPDSSSNHMLHPASPGPPRPKSPTQFKKGPPVPPPPKATPTKEVAEEQIIDLFGGEFLPAPSPSQPNERPGESLLDLDFDAFQPDDSVSPIPQTAVPWDMWSGNSQTAQPAADGGFVADWSADFGSVSANGDTSSSAEAPGAAAVEPDETEGEAEGGAQDLHQADGWQAGGDTATNPQDSEAATATENEVRKWDSQTNPNLTTAVRGDEDETGREDVGGGVSELEERRKSTPGLIFTNEFGEQIKDSTEDRGEKLSRSPENSGSEYETAEEWGDGGRGGGWGSADDEPTYDHQPLFDSDGWRHEASPDLSNPSFFAHFDKMNNDHAPEASDVPAASALEPAEEVDEPAAPPAGDVEALSTPPAGEEETADRSGSPEEEKPASTVASPSSDNIKVHEIPEAEEATTPPGEAASSENMPIPSVVIEPASSNEGDDDRDADIISPTVPSDHDDHNQSIKHMSPSGATSSHPGDFLYKVETMHDFDAANSDELELRRGDVVLVVPTASVEDQDAGWLTGIKESEWLTLGAAAQKGLFPENFTQRLE</sequence>
<dbReference type="GO" id="GO:0005886">
    <property type="term" value="C:plasma membrane"/>
    <property type="evidence" value="ECO:0007669"/>
    <property type="project" value="TreeGrafter"/>
</dbReference>
<dbReference type="SMART" id="SM00326">
    <property type="entry name" value="SH3"/>
    <property type="match status" value="1"/>
</dbReference>
<keyword evidence="12" id="KW-1185">Reference proteome</keyword>
<dbReference type="SUPFAM" id="SSF50044">
    <property type="entry name" value="SH3-domain"/>
    <property type="match status" value="1"/>
</dbReference>
<protein>
    <recommendedName>
        <fullName evidence="13">Amphiphysin</fullName>
    </recommendedName>
</protein>